<accession>A0A2P8HHI9</accession>
<protein>
    <submittedName>
        <fullName evidence="1">Uncharacterized protein</fullName>
    </submittedName>
</protein>
<dbReference type="AlphaFoldDB" id="A0A2P8HHI9"/>
<name>A0A2P8HHI9_CHINA</name>
<reference evidence="1 2" key="1">
    <citation type="submission" date="2018-03" db="EMBL/GenBank/DDBJ databases">
        <title>Genomic Encyclopedia of Archaeal and Bacterial Type Strains, Phase II (KMG-II): from individual species to whole genera.</title>
        <authorList>
            <person name="Goeker M."/>
        </authorList>
    </citation>
    <scope>NUCLEOTIDE SEQUENCE [LARGE SCALE GENOMIC DNA]</scope>
    <source>
        <strain evidence="1 2">DSM 24859</strain>
    </source>
</reference>
<comment type="caution">
    <text evidence="1">The sequence shown here is derived from an EMBL/GenBank/DDBJ whole genome shotgun (WGS) entry which is preliminary data.</text>
</comment>
<gene>
    <name evidence="1" type="ORF">CLV51_104383</name>
</gene>
<evidence type="ECO:0000313" key="2">
    <source>
        <dbReference type="Proteomes" id="UP000240971"/>
    </source>
</evidence>
<sequence length="98" mass="10867">MRTIMKVIMDVAASNKAITDGSLPQLIKSTTDKIKPEASYFHAVDGCRSFFMVFDLKDPSEIPGIAEPFFMKMNAKVEFHPVMNLEDLQKGLAAAQNS</sequence>
<proteinExistence type="predicted"/>
<dbReference type="OrthoDB" id="120749at2"/>
<dbReference type="Proteomes" id="UP000240971">
    <property type="component" value="Unassembled WGS sequence"/>
</dbReference>
<keyword evidence="2" id="KW-1185">Reference proteome</keyword>
<dbReference type="EMBL" id="PYAW01000004">
    <property type="protein sequence ID" value="PSL45676.1"/>
    <property type="molecule type" value="Genomic_DNA"/>
</dbReference>
<evidence type="ECO:0000313" key="1">
    <source>
        <dbReference type="EMBL" id="PSL45676.1"/>
    </source>
</evidence>
<dbReference type="RefSeq" id="WP_106530075.1">
    <property type="nucleotide sequence ID" value="NZ_PYAW01000004.1"/>
</dbReference>
<organism evidence="1 2">
    <name type="scientific">Chitinophaga niastensis</name>
    <dbReference type="NCBI Taxonomy" id="536980"/>
    <lineage>
        <taxon>Bacteria</taxon>
        <taxon>Pseudomonadati</taxon>
        <taxon>Bacteroidota</taxon>
        <taxon>Chitinophagia</taxon>
        <taxon>Chitinophagales</taxon>
        <taxon>Chitinophagaceae</taxon>
        <taxon>Chitinophaga</taxon>
    </lineage>
</organism>